<evidence type="ECO:0000313" key="1">
    <source>
        <dbReference type="EMBL" id="MFK4266920.1"/>
    </source>
</evidence>
<dbReference type="RefSeq" id="WP_358644104.1">
    <property type="nucleotide sequence ID" value="NZ_JBFAEV010000029.1"/>
</dbReference>
<dbReference type="PANTHER" id="PTHR36849:SF1">
    <property type="entry name" value="CYTOPLASMIC PROTEIN"/>
    <property type="match status" value="1"/>
</dbReference>
<dbReference type="PANTHER" id="PTHR36849">
    <property type="entry name" value="CYTOPLASMIC PROTEIN-RELATED"/>
    <property type="match status" value="1"/>
</dbReference>
<dbReference type="Proteomes" id="UP001620295">
    <property type="component" value="Unassembled WGS sequence"/>
</dbReference>
<evidence type="ECO:0000313" key="2">
    <source>
        <dbReference type="Proteomes" id="UP001620295"/>
    </source>
</evidence>
<sequence length="122" mass="13580">MRDSSGNGIRIRRVYETPDPDDGTRVLVDRIWPRGLAKDAARLDEWLKAAAPSTELRRWYGHAPERSAEFGRRYRAELADPERRAAVDHLRELAATGPLTLLTATKDPAQSHLPLLAEAVGG</sequence>
<name>A0ABW8LQB9_9ACTN</name>
<keyword evidence="2" id="KW-1185">Reference proteome</keyword>
<gene>
    <name evidence="1" type="ORF">ACI2L5_18535</name>
</gene>
<dbReference type="InterPro" id="IPR052552">
    <property type="entry name" value="YeaO-like"/>
</dbReference>
<protein>
    <submittedName>
        <fullName evidence="1">DUF488 domain-containing protein</fullName>
    </submittedName>
</protein>
<comment type="caution">
    <text evidence="1">The sequence shown here is derived from an EMBL/GenBank/DDBJ whole genome shotgun (WGS) entry which is preliminary data.</text>
</comment>
<reference evidence="1 2" key="1">
    <citation type="submission" date="2024-11" db="EMBL/GenBank/DDBJ databases">
        <title>The Natural Products Discovery Center: Release of the First 8490 Sequenced Strains for Exploring Actinobacteria Biosynthetic Diversity.</title>
        <authorList>
            <person name="Kalkreuter E."/>
            <person name="Kautsar S.A."/>
            <person name="Yang D."/>
            <person name="Bader C.D."/>
            <person name="Teijaro C.N."/>
            <person name="Fluegel L."/>
            <person name="Davis C.M."/>
            <person name="Simpson J.R."/>
            <person name="Lauterbach L."/>
            <person name="Steele A.D."/>
            <person name="Gui C."/>
            <person name="Meng S."/>
            <person name="Li G."/>
            <person name="Viehrig K."/>
            <person name="Ye F."/>
            <person name="Su P."/>
            <person name="Kiefer A.F."/>
            <person name="Nichols A."/>
            <person name="Cepeda A.J."/>
            <person name="Yan W."/>
            <person name="Fan B."/>
            <person name="Jiang Y."/>
            <person name="Adhikari A."/>
            <person name="Zheng C.-J."/>
            <person name="Schuster L."/>
            <person name="Cowan T.M."/>
            <person name="Smanski M.J."/>
            <person name="Chevrette M.G."/>
            <person name="De Carvalho L.P.S."/>
            <person name="Shen B."/>
        </authorList>
    </citation>
    <scope>NUCLEOTIDE SEQUENCE [LARGE SCALE GENOMIC DNA]</scope>
    <source>
        <strain evidence="1 2">NPDC020863</strain>
    </source>
</reference>
<accession>A0ABW8LQB9</accession>
<proteinExistence type="predicted"/>
<dbReference type="EMBL" id="JBJDQH010000006">
    <property type="protein sequence ID" value="MFK4266920.1"/>
    <property type="molecule type" value="Genomic_DNA"/>
</dbReference>
<organism evidence="1 2">
    <name type="scientific">Streptomyces milbemycinicus</name>
    <dbReference type="NCBI Taxonomy" id="476552"/>
    <lineage>
        <taxon>Bacteria</taxon>
        <taxon>Bacillati</taxon>
        <taxon>Actinomycetota</taxon>
        <taxon>Actinomycetes</taxon>
        <taxon>Kitasatosporales</taxon>
        <taxon>Streptomycetaceae</taxon>
        <taxon>Streptomyces</taxon>
    </lineage>
</organism>
<dbReference type="Pfam" id="PF22752">
    <property type="entry name" value="DUF488-N3i"/>
    <property type="match status" value="1"/>
</dbReference>